<comment type="catalytic activity">
    <reaction evidence="11">
        <text>(2S)-2-methylbutanoyl-CoA + malonyl-[ACP] + H(+) = (4S)-4-methyl-3-oxohexanoyl-[ACP] + CO2 + CoA</text>
        <dbReference type="Rhea" id="RHEA:42276"/>
        <dbReference type="Rhea" id="RHEA-COMP:9623"/>
        <dbReference type="Rhea" id="RHEA-COMP:17148"/>
        <dbReference type="ChEBI" id="CHEBI:15378"/>
        <dbReference type="ChEBI" id="CHEBI:16526"/>
        <dbReference type="ChEBI" id="CHEBI:57287"/>
        <dbReference type="ChEBI" id="CHEBI:78449"/>
        <dbReference type="ChEBI" id="CHEBI:88166"/>
        <dbReference type="ChEBI" id="CHEBI:167462"/>
        <dbReference type="EC" id="2.3.1.300"/>
    </reaction>
    <physiologicalReaction direction="left-to-right" evidence="11">
        <dbReference type="Rhea" id="RHEA:42277"/>
    </physiologicalReaction>
</comment>
<keyword evidence="4 14" id="KW-0808">Transferase</keyword>
<evidence type="ECO:0000256" key="12">
    <source>
        <dbReference type="ARBA" id="ARBA00052467"/>
    </source>
</evidence>
<keyword evidence="8 14" id="KW-0511">Multifunctional enzyme</keyword>
<comment type="catalytic activity">
    <reaction evidence="12">
        <text>2-methylpropanoyl-CoA + malonyl-[ACP] + H(+) = 4-methyl-3-oxopentanoyl-[ACP] + CO2 + CoA</text>
        <dbReference type="Rhea" id="RHEA:42268"/>
        <dbReference type="Rhea" id="RHEA-COMP:9623"/>
        <dbReference type="Rhea" id="RHEA-COMP:9940"/>
        <dbReference type="ChEBI" id="CHEBI:15378"/>
        <dbReference type="ChEBI" id="CHEBI:16526"/>
        <dbReference type="ChEBI" id="CHEBI:57287"/>
        <dbReference type="ChEBI" id="CHEBI:57338"/>
        <dbReference type="ChEBI" id="CHEBI:78449"/>
        <dbReference type="ChEBI" id="CHEBI:78820"/>
        <dbReference type="EC" id="2.3.1.300"/>
    </reaction>
    <physiologicalReaction direction="left-to-right" evidence="12">
        <dbReference type="Rhea" id="RHEA:42269"/>
    </physiologicalReaction>
</comment>
<dbReference type="CDD" id="cd00830">
    <property type="entry name" value="KAS_III"/>
    <property type="match status" value="1"/>
</dbReference>
<feature type="domain" description="Beta-ketoacyl-[acyl-carrier-protein] synthase III C-terminal" evidence="15">
    <location>
        <begin position="237"/>
        <end position="325"/>
    </location>
</feature>
<comment type="catalytic activity">
    <reaction evidence="10">
        <text>malonyl-[ACP] + acetyl-CoA + H(+) = 3-oxobutanoyl-[ACP] + CO2 + CoA</text>
        <dbReference type="Rhea" id="RHEA:12080"/>
        <dbReference type="Rhea" id="RHEA-COMP:9623"/>
        <dbReference type="Rhea" id="RHEA-COMP:9625"/>
        <dbReference type="ChEBI" id="CHEBI:15378"/>
        <dbReference type="ChEBI" id="CHEBI:16526"/>
        <dbReference type="ChEBI" id="CHEBI:57287"/>
        <dbReference type="ChEBI" id="CHEBI:57288"/>
        <dbReference type="ChEBI" id="CHEBI:78449"/>
        <dbReference type="ChEBI" id="CHEBI:78450"/>
        <dbReference type="EC" id="2.3.1.180"/>
    </reaction>
    <physiologicalReaction direction="left-to-right" evidence="10">
        <dbReference type="Rhea" id="RHEA:12081"/>
    </physiologicalReaction>
</comment>
<comment type="subunit">
    <text evidence="14">Homodimer.</text>
</comment>
<evidence type="ECO:0000256" key="2">
    <source>
        <dbReference type="ARBA" id="ARBA00008642"/>
    </source>
</evidence>
<dbReference type="EC" id="2.3.1.180" evidence="14"/>
<evidence type="ECO:0000256" key="9">
    <source>
        <dbReference type="ARBA" id="ARBA00023315"/>
    </source>
</evidence>
<gene>
    <name evidence="14 17" type="primary">fabH</name>
    <name evidence="17" type="ORF">D2962_07130</name>
</gene>
<evidence type="ECO:0000256" key="3">
    <source>
        <dbReference type="ARBA" id="ARBA00022516"/>
    </source>
</evidence>
<comment type="similarity">
    <text evidence="2 14">Belongs to the thiolase-like superfamily. FabH family.</text>
</comment>
<proteinExistence type="inferred from homology"/>
<dbReference type="AlphaFoldDB" id="A0A3G2R6E6"/>
<evidence type="ECO:0000256" key="10">
    <source>
        <dbReference type="ARBA" id="ARBA00051096"/>
    </source>
</evidence>
<evidence type="ECO:0000313" key="17">
    <source>
        <dbReference type="EMBL" id="AYO30427.1"/>
    </source>
</evidence>
<dbReference type="UniPathway" id="UPA00094"/>
<dbReference type="Proteomes" id="UP000280960">
    <property type="component" value="Chromosome"/>
</dbReference>
<evidence type="ECO:0000256" key="13">
    <source>
        <dbReference type="ARBA" id="ARBA00052985"/>
    </source>
</evidence>
<dbReference type="GO" id="GO:0006633">
    <property type="term" value="P:fatty acid biosynthetic process"/>
    <property type="evidence" value="ECO:0007669"/>
    <property type="project" value="UniProtKB-UniRule"/>
</dbReference>
<feature type="active site" evidence="14">
    <location>
        <position position="113"/>
    </location>
</feature>
<dbReference type="SUPFAM" id="SSF53901">
    <property type="entry name" value="Thiolase-like"/>
    <property type="match status" value="1"/>
</dbReference>
<comment type="pathway">
    <text evidence="1 14">Lipid metabolism; fatty acid biosynthesis.</text>
</comment>
<name>A0A3G2R6E6_9FIRM</name>
<keyword evidence="18" id="KW-1185">Reference proteome</keyword>
<comment type="function">
    <text evidence="14">Catalyzes the condensation reaction of fatty acid synthesis by the addition to an acyl acceptor of two carbons from malonyl-ACP. Catalyzes the first condensation reaction which initiates fatty acid synthesis and may therefore play a role in governing the total rate of fatty acid production. Possesses both acetoacetyl-ACP synthase and acetyl transacylase activities. Its substrate specificity determines the biosynthesis of branched-chain and/or straight-chain of fatty acids.</text>
</comment>
<reference evidence="17 18" key="1">
    <citation type="submission" date="2018-10" db="EMBL/GenBank/DDBJ databases">
        <authorList>
            <person name="Zhang X."/>
        </authorList>
    </citation>
    <scope>NUCLEOTIDE SEQUENCE [LARGE SCALE GENOMIC DNA]</scope>
    <source>
        <strain evidence="17 18">SK-G1</strain>
    </source>
</reference>
<evidence type="ECO:0000259" key="15">
    <source>
        <dbReference type="Pfam" id="PF08541"/>
    </source>
</evidence>
<evidence type="ECO:0000256" key="8">
    <source>
        <dbReference type="ARBA" id="ARBA00023268"/>
    </source>
</evidence>
<sequence length="329" mass="35307">MKKAGIIGIGSYVPDKVLSNFDLEKMVDTSDEWIKTRTGISFRRIGPENACTSDLGVEAAKRALENAKLSPEDVDLIIVASASPDMIFPSTACIIQSKIGAVNAAAFDIQAGCTGFVYALTSAVQFIGTGLYKNILVIGAEMLSRITDWKDRNTCVLFGDGAGAAVVSEVEEGGILSSVLGADGTGADLLALPAGGSKEPANPDTITNRRHYINMNGNEVFKFAVRILEEAARKAAEKANLTIEDVDFIIPHQANIRIIDAAIKRLKFPREQVVVNLDKYGNMSSASIPVALDEAYRDKKIKKGDKLILVGFGAGLTWGANLLEWNLED</sequence>
<feature type="active site" evidence="14">
    <location>
        <position position="282"/>
    </location>
</feature>
<accession>A0A3G2R6E6</accession>
<dbReference type="InterPro" id="IPR013747">
    <property type="entry name" value="ACP_syn_III_C"/>
</dbReference>
<comment type="catalytic activity">
    <reaction evidence="13">
        <text>3-methylbutanoyl-CoA + malonyl-[ACP] + H(+) = 5-methyl-3-oxohexanoyl-[ACP] + CO2 + CoA</text>
        <dbReference type="Rhea" id="RHEA:42272"/>
        <dbReference type="Rhea" id="RHEA-COMP:9623"/>
        <dbReference type="Rhea" id="RHEA-COMP:9941"/>
        <dbReference type="ChEBI" id="CHEBI:15378"/>
        <dbReference type="ChEBI" id="CHEBI:16526"/>
        <dbReference type="ChEBI" id="CHEBI:57287"/>
        <dbReference type="ChEBI" id="CHEBI:57345"/>
        <dbReference type="ChEBI" id="CHEBI:78449"/>
        <dbReference type="ChEBI" id="CHEBI:78822"/>
        <dbReference type="EC" id="2.3.1.300"/>
    </reaction>
    <physiologicalReaction direction="left-to-right" evidence="13">
        <dbReference type="Rhea" id="RHEA:42273"/>
    </physiologicalReaction>
</comment>
<feature type="region of interest" description="ACP-binding" evidence="14">
    <location>
        <begin position="253"/>
        <end position="257"/>
    </location>
</feature>
<dbReference type="KEGG" id="bacg:D2962_07130"/>
<dbReference type="FunFam" id="3.40.47.10:FF:000004">
    <property type="entry name" value="3-oxoacyl-[acyl-carrier-protein] synthase 3"/>
    <property type="match status" value="1"/>
</dbReference>
<dbReference type="GO" id="GO:0004315">
    <property type="term" value="F:3-oxoacyl-[acyl-carrier-protein] synthase activity"/>
    <property type="evidence" value="ECO:0007669"/>
    <property type="project" value="InterPro"/>
</dbReference>
<dbReference type="PANTHER" id="PTHR43091:SF1">
    <property type="entry name" value="BETA-KETOACYL-[ACYL-CARRIER-PROTEIN] SYNTHASE III, CHLOROPLASTIC"/>
    <property type="match status" value="1"/>
</dbReference>
<evidence type="ECO:0000256" key="5">
    <source>
        <dbReference type="ARBA" id="ARBA00022832"/>
    </source>
</evidence>
<dbReference type="EMBL" id="CP033169">
    <property type="protein sequence ID" value="AYO30427.1"/>
    <property type="molecule type" value="Genomic_DNA"/>
</dbReference>
<dbReference type="NCBIfam" id="TIGR00747">
    <property type="entry name" value="fabH"/>
    <property type="match status" value="1"/>
</dbReference>
<evidence type="ECO:0000256" key="1">
    <source>
        <dbReference type="ARBA" id="ARBA00005194"/>
    </source>
</evidence>
<organism evidence="17 18">
    <name type="scientific">Biomaibacter acetigenes</name>
    <dbReference type="NCBI Taxonomy" id="2316383"/>
    <lineage>
        <taxon>Bacteria</taxon>
        <taxon>Bacillati</taxon>
        <taxon>Bacillota</taxon>
        <taxon>Clostridia</taxon>
        <taxon>Thermosediminibacterales</taxon>
        <taxon>Tepidanaerobacteraceae</taxon>
        <taxon>Biomaibacter</taxon>
    </lineage>
</organism>
<dbReference type="NCBIfam" id="NF006829">
    <property type="entry name" value="PRK09352.1"/>
    <property type="match status" value="1"/>
</dbReference>
<evidence type="ECO:0000259" key="16">
    <source>
        <dbReference type="Pfam" id="PF08545"/>
    </source>
</evidence>
<dbReference type="Pfam" id="PF08541">
    <property type="entry name" value="ACP_syn_III_C"/>
    <property type="match status" value="1"/>
</dbReference>
<keyword evidence="5 14" id="KW-0276">Fatty acid metabolism</keyword>
<dbReference type="Pfam" id="PF08545">
    <property type="entry name" value="ACP_syn_III"/>
    <property type="match status" value="1"/>
</dbReference>
<dbReference type="InterPro" id="IPR016039">
    <property type="entry name" value="Thiolase-like"/>
</dbReference>
<dbReference type="GO" id="GO:0033818">
    <property type="term" value="F:beta-ketoacyl-acyl-carrier-protein synthase III activity"/>
    <property type="evidence" value="ECO:0007669"/>
    <property type="project" value="UniProtKB-UniRule"/>
</dbReference>
<dbReference type="InterPro" id="IPR004655">
    <property type="entry name" value="FabH"/>
</dbReference>
<evidence type="ECO:0000256" key="6">
    <source>
        <dbReference type="ARBA" id="ARBA00023098"/>
    </source>
</evidence>
<dbReference type="RefSeq" id="WP_120766789.1">
    <property type="nucleotide sequence ID" value="NZ_CP033169.1"/>
</dbReference>
<comment type="subcellular location">
    <subcellularLocation>
        <location evidence="14">Cytoplasm</location>
    </subcellularLocation>
</comment>
<evidence type="ECO:0000256" key="14">
    <source>
        <dbReference type="HAMAP-Rule" id="MF_01815"/>
    </source>
</evidence>
<dbReference type="HAMAP" id="MF_01815">
    <property type="entry name" value="FabH"/>
    <property type="match status" value="1"/>
</dbReference>
<evidence type="ECO:0000256" key="7">
    <source>
        <dbReference type="ARBA" id="ARBA00023160"/>
    </source>
</evidence>
<feature type="domain" description="Beta-ketoacyl-[acyl-carrier-protein] synthase III N-terminal" evidence="16">
    <location>
        <begin position="107"/>
        <end position="184"/>
    </location>
</feature>
<keyword evidence="9 14" id="KW-0012">Acyltransferase</keyword>
<evidence type="ECO:0000256" key="11">
    <source>
        <dbReference type="ARBA" id="ARBA00052407"/>
    </source>
</evidence>
<keyword evidence="3 14" id="KW-0444">Lipid biosynthesis</keyword>
<evidence type="ECO:0000313" key="18">
    <source>
        <dbReference type="Proteomes" id="UP000280960"/>
    </source>
</evidence>
<keyword evidence="7 14" id="KW-0275">Fatty acid biosynthesis</keyword>
<dbReference type="GO" id="GO:0005737">
    <property type="term" value="C:cytoplasm"/>
    <property type="evidence" value="ECO:0007669"/>
    <property type="project" value="UniProtKB-SubCell"/>
</dbReference>
<keyword evidence="14" id="KW-0963">Cytoplasm</keyword>
<dbReference type="PANTHER" id="PTHR43091">
    <property type="entry name" value="3-OXOACYL-[ACYL-CARRIER-PROTEIN] SYNTHASE"/>
    <property type="match status" value="1"/>
</dbReference>
<protein>
    <recommendedName>
        <fullName evidence="14">Beta-ketoacyl-[acyl-carrier-protein] synthase III</fullName>
        <shortName evidence="14">Beta-ketoacyl-ACP synthase III</shortName>
        <shortName evidence="14">KAS III</shortName>
        <ecNumber evidence="14">2.3.1.180</ecNumber>
    </recommendedName>
    <alternativeName>
        <fullName evidence="14">3-oxoacyl-[acyl-carrier-protein] synthase 3</fullName>
    </alternativeName>
    <alternativeName>
        <fullName evidence="14">3-oxoacyl-[acyl-carrier-protein] synthase III</fullName>
    </alternativeName>
</protein>
<feature type="active site" evidence="14">
    <location>
        <position position="252"/>
    </location>
</feature>
<keyword evidence="6 14" id="KW-0443">Lipid metabolism</keyword>
<evidence type="ECO:0000256" key="4">
    <source>
        <dbReference type="ARBA" id="ARBA00022679"/>
    </source>
</evidence>
<dbReference type="Gene3D" id="3.40.47.10">
    <property type="match status" value="1"/>
</dbReference>
<dbReference type="InterPro" id="IPR013751">
    <property type="entry name" value="ACP_syn_III_N"/>
</dbReference>
<comment type="domain">
    <text evidence="14">The last Arg residue of the ACP-binding site is essential for the weak association between ACP/AcpP and FabH.</text>
</comment>